<reference evidence="2" key="1">
    <citation type="journal article" date="2021" name="Genome Biol. Evol.">
        <title>A High-Quality Reference Genome for a Parasitic Bivalve with Doubly Uniparental Inheritance (Bivalvia: Unionida).</title>
        <authorList>
            <person name="Smith C.H."/>
        </authorList>
    </citation>
    <scope>NUCLEOTIDE SEQUENCE</scope>
    <source>
        <strain evidence="2">CHS0354</strain>
    </source>
</reference>
<gene>
    <name evidence="2" type="ORF">CHS0354_033026</name>
</gene>
<evidence type="ECO:0000313" key="2">
    <source>
        <dbReference type="EMBL" id="KAK3581293.1"/>
    </source>
</evidence>
<keyword evidence="1" id="KW-0732">Signal</keyword>
<evidence type="ECO:0000256" key="1">
    <source>
        <dbReference type="SAM" id="SignalP"/>
    </source>
</evidence>
<dbReference type="Proteomes" id="UP001195483">
    <property type="component" value="Unassembled WGS sequence"/>
</dbReference>
<evidence type="ECO:0000313" key="3">
    <source>
        <dbReference type="Proteomes" id="UP001195483"/>
    </source>
</evidence>
<comment type="caution">
    <text evidence="2">The sequence shown here is derived from an EMBL/GenBank/DDBJ whole genome shotgun (WGS) entry which is preliminary data.</text>
</comment>
<dbReference type="AlphaFoldDB" id="A0AAE0VK65"/>
<accession>A0AAE0VK65</accession>
<protein>
    <submittedName>
        <fullName evidence="2">Uncharacterized protein</fullName>
    </submittedName>
</protein>
<feature type="signal peptide" evidence="1">
    <location>
        <begin position="1"/>
        <end position="16"/>
    </location>
</feature>
<reference evidence="2" key="2">
    <citation type="journal article" date="2021" name="Genome Biol. Evol.">
        <title>Developing a high-quality reference genome for a parasitic bivalve with doubly uniparental inheritance (Bivalvia: Unionida).</title>
        <authorList>
            <person name="Smith C.H."/>
        </authorList>
    </citation>
    <scope>NUCLEOTIDE SEQUENCE</scope>
    <source>
        <strain evidence="2">CHS0354</strain>
        <tissue evidence="2">Mantle</tissue>
    </source>
</reference>
<organism evidence="2 3">
    <name type="scientific">Potamilus streckersoni</name>
    <dbReference type="NCBI Taxonomy" id="2493646"/>
    <lineage>
        <taxon>Eukaryota</taxon>
        <taxon>Metazoa</taxon>
        <taxon>Spiralia</taxon>
        <taxon>Lophotrochozoa</taxon>
        <taxon>Mollusca</taxon>
        <taxon>Bivalvia</taxon>
        <taxon>Autobranchia</taxon>
        <taxon>Heteroconchia</taxon>
        <taxon>Palaeoheterodonta</taxon>
        <taxon>Unionida</taxon>
        <taxon>Unionoidea</taxon>
        <taxon>Unionidae</taxon>
        <taxon>Ambleminae</taxon>
        <taxon>Lampsilini</taxon>
        <taxon>Potamilus</taxon>
    </lineage>
</organism>
<feature type="chain" id="PRO_5042158491" evidence="1">
    <location>
        <begin position="17"/>
        <end position="490"/>
    </location>
</feature>
<name>A0AAE0VK65_9BIVA</name>
<proteinExistence type="predicted"/>
<keyword evidence="3" id="KW-1185">Reference proteome</keyword>
<sequence length="490" mass="55424">MLIWLFSYACGKCGWSQEVYLAAMVCLWQVWMEPRSLFGCYGMPVASVDGAKEFIWLLWYACGKCGWSQGVYLAAMVCLWQVWMEPRSLFGCYGMPVASVDGAKEFIWLLWYACGKCGWSQEVYLAVLLRLWQVWMEPRSLFGCYGMPVASVDGAKEFIWLLWYACGKCGWSQGVYLATMVCLWQVWMEPSSLFGCYGMPVASVDGAKKFIWLFSYACGKCGWSQGVYLAVMVCLWQVWMGPRSLFGCYGMPVASVDGAKEFIWLLWYACGKCGWSQGVYLAAMVCLWQVWMEPRSLFGCYGMPVASVDGAKEFIWLLWYACGKCGWSQGVYLATMVCLWQVWMEPRSLFGCSLTPVASVDGAKKFIWLLWYACGKCGWGQGVFLAAMVCLWQVWMEPRRLFGCTDTPVASVNGTKELIWLHWYTCGKCGWNQGAYLAALVHLRLFGCTGTPVTSVDGTKELIWLHWYTLSECGWSQETPASPYGTCTKS</sequence>
<dbReference type="EMBL" id="JAEAOA010001942">
    <property type="protein sequence ID" value="KAK3581293.1"/>
    <property type="molecule type" value="Genomic_DNA"/>
</dbReference>
<reference evidence="2" key="3">
    <citation type="submission" date="2023-05" db="EMBL/GenBank/DDBJ databases">
        <authorList>
            <person name="Smith C.H."/>
        </authorList>
    </citation>
    <scope>NUCLEOTIDE SEQUENCE</scope>
    <source>
        <strain evidence="2">CHS0354</strain>
        <tissue evidence="2">Mantle</tissue>
    </source>
</reference>